<gene>
    <name evidence="1" type="ORF">ACFPFM_07815</name>
</gene>
<dbReference type="RefSeq" id="WP_344036529.1">
    <property type="nucleotide sequence ID" value="NZ_BAAAKE010000005.1"/>
</dbReference>
<proteinExistence type="predicted"/>
<reference evidence="2" key="1">
    <citation type="journal article" date="2019" name="Int. J. Syst. Evol. Microbiol.">
        <title>The Global Catalogue of Microorganisms (GCM) 10K type strain sequencing project: providing services to taxonomists for standard genome sequencing and annotation.</title>
        <authorList>
            <consortium name="The Broad Institute Genomics Platform"/>
            <consortium name="The Broad Institute Genome Sequencing Center for Infectious Disease"/>
            <person name="Wu L."/>
            <person name="Ma J."/>
        </authorList>
    </citation>
    <scope>NUCLEOTIDE SEQUENCE [LARGE SCALE GENOMIC DNA]</scope>
    <source>
        <strain evidence="2">KCTC 12848</strain>
    </source>
</reference>
<dbReference type="Proteomes" id="UP001595833">
    <property type="component" value="Unassembled WGS sequence"/>
</dbReference>
<evidence type="ECO:0000313" key="1">
    <source>
        <dbReference type="EMBL" id="MFC5053664.1"/>
    </source>
</evidence>
<organism evidence="1 2">
    <name type="scientific">Saccharothrix xinjiangensis</name>
    <dbReference type="NCBI Taxonomy" id="204798"/>
    <lineage>
        <taxon>Bacteria</taxon>
        <taxon>Bacillati</taxon>
        <taxon>Actinomycetota</taxon>
        <taxon>Actinomycetes</taxon>
        <taxon>Pseudonocardiales</taxon>
        <taxon>Pseudonocardiaceae</taxon>
        <taxon>Saccharothrix</taxon>
    </lineage>
</organism>
<dbReference type="EMBL" id="JBHSJB010000007">
    <property type="protein sequence ID" value="MFC5053664.1"/>
    <property type="molecule type" value="Genomic_DNA"/>
</dbReference>
<evidence type="ECO:0008006" key="3">
    <source>
        <dbReference type="Google" id="ProtNLM"/>
    </source>
</evidence>
<name>A0ABV9XW38_9PSEU</name>
<protein>
    <recommendedName>
        <fullName evidence="3">DUF3307 domain-containing protein</fullName>
    </recommendedName>
</protein>
<comment type="caution">
    <text evidence="1">The sequence shown here is derived from an EMBL/GenBank/DDBJ whole genome shotgun (WGS) entry which is preliminary data.</text>
</comment>
<evidence type="ECO:0000313" key="2">
    <source>
        <dbReference type="Proteomes" id="UP001595833"/>
    </source>
</evidence>
<accession>A0ABV9XW38</accession>
<sequence length="176" mass="19356">MLNPDTFLLTLAAVLPGHWLADHWFQTPTQVKHKGARTRFGQLVCANHAATHILVTAPFLAATFLSFESDVSLQGLVAGQLWTFLSHYAIDRRWTLHRAARFAGRLGFSGQVFHDLGAKRIHKVRAVRPGHADSSITVEELVDLDVETIGTGRYALDQAAHHSALFLTALITALVS</sequence>
<keyword evidence="2" id="KW-1185">Reference proteome</keyword>